<feature type="repeat" description="TPR" evidence="3">
    <location>
        <begin position="225"/>
        <end position="258"/>
    </location>
</feature>
<protein>
    <submittedName>
        <fullName evidence="5">TPR Domain containing protein</fullName>
    </submittedName>
</protein>
<keyword evidence="2 3" id="KW-0802">TPR repeat</keyword>
<evidence type="ECO:0000256" key="2">
    <source>
        <dbReference type="ARBA" id="ARBA00022803"/>
    </source>
</evidence>
<dbReference type="eggNOG" id="KOG4234">
    <property type="taxonomic scope" value="Eukaryota"/>
</dbReference>
<dbReference type="Pfam" id="PF07719">
    <property type="entry name" value="TPR_2"/>
    <property type="match status" value="1"/>
</dbReference>
<proteinExistence type="predicted"/>
<keyword evidence="6" id="KW-1185">Reference proteome</keyword>
<dbReference type="PROSITE" id="PS50005">
    <property type="entry name" value="TPR"/>
    <property type="match status" value="1"/>
</dbReference>
<sequence>MSDDEGETFYDAQPEHQAESLPTTTTTTTPTTTVSVSSDAAPTATEEMTTATTSTITPASAAASSSNGSSTTRGDGNDLESAAQSSSPSTGAPATEPVQPAMQDGGHAETEQAAASLTADSVENAENVENVETEAEIPPIARELTDDDRARLKELRQSGNAHFGAGRYNEAITDYTEALDIAASAGDVEAAIFFSNRAACYSKLNNHALVVEDCDDALRINPEYGKALTRRAVANEALEHLDEALRDYEALLKLDPNDAAAKRAVKRLPDQIRERNEKLKDEMLGKLKSLGNMVLGKFGLSTDNFQMVQDPTSGSYSINFKQ</sequence>
<feature type="compositionally biased region" description="Low complexity" evidence="4">
    <location>
        <begin position="22"/>
        <end position="72"/>
    </location>
</feature>
<feature type="compositionally biased region" description="Polar residues" evidence="4">
    <location>
        <begin position="82"/>
        <end position="92"/>
    </location>
</feature>
<dbReference type="SUPFAM" id="SSF48452">
    <property type="entry name" value="TPR-like"/>
    <property type="match status" value="1"/>
</dbReference>
<dbReference type="SMART" id="SM00028">
    <property type="entry name" value="TPR"/>
    <property type="match status" value="3"/>
</dbReference>
<dbReference type="PANTHER" id="PTHR46014:SF1">
    <property type="entry name" value="TETRATRICOPEPTIDE REPEAT PROTEIN 1"/>
    <property type="match status" value="1"/>
</dbReference>
<dbReference type="PhylomeDB" id="A0A0D2X2M5"/>
<dbReference type="STRING" id="595528.A0A0D2X2M5"/>
<dbReference type="InterPro" id="IPR052769">
    <property type="entry name" value="TPR_domain_protein"/>
</dbReference>
<gene>
    <name evidence="5" type="ORF">CAOG_003718</name>
</gene>
<dbReference type="Proteomes" id="UP000008743">
    <property type="component" value="Unassembled WGS sequence"/>
</dbReference>
<dbReference type="InParanoid" id="A0A0D2X2M5"/>
<dbReference type="PANTHER" id="PTHR46014">
    <property type="entry name" value="TETRATRICOPEPTIDE REPEAT PROTEIN 1"/>
    <property type="match status" value="1"/>
</dbReference>
<organism evidence="5 6">
    <name type="scientific">Capsaspora owczarzaki (strain ATCC 30864)</name>
    <dbReference type="NCBI Taxonomy" id="595528"/>
    <lineage>
        <taxon>Eukaryota</taxon>
        <taxon>Filasterea</taxon>
        <taxon>Capsaspora</taxon>
    </lineage>
</organism>
<dbReference type="InterPro" id="IPR013105">
    <property type="entry name" value="TPR_2"/>
</dbReference>
<evidence type="ECO:0000313" key="5">
    <source>
        <dbReference type="EMBL" id="KJE92819.1"/>
    </source>
</evidence>
<evidence type="ECO:0000256" key="1">
    <source>
        <dbReference type="ARBA" id="ARBA00022737"/>
    </source>
</evidence>
<dbReference type="InterPro" id="IPR019734">
    <property type="entry name" value="TPR_rpt"/>
</dbReference>
<dbReference type="OrthoDB" id="1872379at2759"/>
<accession>A0A0D2X2M5</accession>
<evidence type="ECO:0000256" key="4">
    <source>
        <dbReference type="SAM" id="MobiDB-lite"/>
    </source>
</evidence>
<dbReference type="OMA" id="HYVDEQQ"/>
<reference evidence="6" key="1">
    <citation type="submission" date="2011-02" db="EMBL/GenBank/DDBJ databases">
        <title>The Genome Sequence of Capsaspora owczarzaki ATCC 30864.</title>
        <authorList>
            <person name="Russ C."/>
            <person name="Cuomo C."/>
            <person name="Burger G."/>
            <person name="Gray M.W."/>
            <person name="Holland P.W.H."/>
            <person name="King N."/>
            <person name="Lang F.B.F."/>
            <person name="Roger A.J."/>
            <person name="Ruiz-Trillo I."/>
            <person name="Young S.K."/>
            <person name="Zeng Q."/>
            <person name="Gargeya S."/>
            <person name="Alvarado L."/>
            <person name="Berlin A."/>
            <person name="Chapman S.B."/>
            <person name="Chen Z."/>
            <person name="Freedman E."/>
            <person name="Gellesch M."/>
            <person name="Goldberg J."/>
            <person name="Griggs A."/>
            <person name="Gujja S."/>
            <person name="Heilman E."/>
            <person name="Heiman D."/>
            <person name="Howarth C."/>
            <person name="Mehta T."/>
            <person name="Neiman D."/>
            <person name="Pearson M."/>
            <person name="Roberts A."/>
            <person name="Saif S."/>
            <person name="Shea T."/>
            <person name="Shenoy N."/>
            <person name="Sisk P."/>
            <person name="Stolte C."/>
            <person name="Sykes S."/>
            <person name="White J."/>
            <person name="Yandava C."/>
            <person name="Haas B."/>
            <person name="Nusbaum C."/>
            <person name="Birren B."/>
        </authorList>
    </citation>
    <scope>NUCLEOTIDE SEQUENCE</scope>
    <source>
        <strain evidence="6">ATCC 30864</strain>
    </source>
</reference>
<dbReference type="InterPro" id="IPR011990">
    <property type="entry name" value="TPR-like_helical_dom_sf"/>
</dbReference>
<feature type="region of interest" description="Disordered" evidence="4">
    <location>
        <begin position="126"/>
        <end position="145"/>
    </location>
</feature>
<dbReference type="Pfam" id="PF13181">
    <property type="entry name" value="TPR_8"/>
    <property type="match status" value="1"/>
</dbReference>
<dbReference type="EMBL" id="KE346364">
    <property type="protein sequence ID" value="KJE92819.1"/>
    <property type="molecule type" value="Genomic_DNA"/>
</dbReference>
<name>A0A0D2X2M5_CAPO3</name>
<dbReference type="RefSeq" id="XP_004363446.1">
    <property type="nucleotide sequence ID" value="XM_004363389.2"/>
</dbReference>
<evidence type="ECO:0000256" key="3">
    <source>
        <dbReference type="PROSITE-ProRule" id="PRU00339"/>
    </source>
</evidence>
<dbReference type="Gene3D" id="1.25.40.10">
    <property type="entry name" value="Tetratricopeptide repeat domain"/>
    <property type="match status" value="1"/>
</dbReference>
<evidence type="ECO:0000313" key="6">
    <source>
        <dbReference type="Proteomes" id="UP000008743"/>
    </source>
</evidence>
<dbReference type="AlphaFoldDB" id="A0A0D2X2M5"/>
<feature type="region of interest" description="Disordered" evidence="4">
    <location>
        <begin position="1"/>
        <end position="115"/>
    </location>
</feature>
<keyword evidence="1" id="KW-0677">Repeat</keyword>